<evidence type="ECO:0000256" key="6">
    <source>
        <dbReference type="ARBA" id="ARBA00022475"/>
    </source>
</evidence>
<comment type="caution">
    <text evidence="13">The sequence shown here is derived from an EMBL/GenBank/DDBJ whole genome shotgun (WGS) entry which is preliminary data.</text>
</comment>
<dbReference type="Proteomes" id="UP000582837">
    <property type="component" value="Unassembled WGS sequence"/>
</dbReference>
<proteinExistence type="inferred from homology"/>
<keyword evidence="5" id="KW-0813">Transport</keyword>
<feature type="transmembrane region" description="Helical" evidence="12">
    <location>
        <begin position="131"/>
        <end position="152"/>
    </location>
</feature>
<keyword evidence="8 12" id="KW-0812">Transmembrane</keyword>
<dbReference type="GO" id="GO:0015232">
    <property type="term" value="F:heme transmembrane transporter activity"/>
    <property type="evidence" value="ECO:0007669"/>
    <property type="project" value="InterPro"/>
</dbReference>
<keyword evidence="14" id="KW-1185">Reference proteome</keyword>
<evidence type="ECO:0000256" key="4">
    <source>
        <dbReference type="ARBA" id="ARBA00016452"/>
    </source>
</evidence>
<dbReference type="Pfam" id="PF03379">
    <property type="entry name" value="CcmB"/>
    <property type="match status" value="1"/>
</dbReference>
<feature type="transmembrane region" description="Helical" evidence="12">
    <location>
        <begin position="26"/>
        <end position="44"/>
    </location>
</feature>
<dbReference type="PIRSF" id="PIRSF002764">
    <property type="entry name" value="CcmB"/>
    <property type="match status" value="1"/>
</dbReference>
<comment type="function">
    <text evidence="1">Required for the export of heme to the periplasm for the biogenesis of c-type cytochromes.</text>
</comment>
<dbReference type="GO" id="GO:0017004">
    <property type="term" value="P:cytochrome complex assembly"/>
    <property type="evidence" value="ECO:0007669"/>
    <property type="project" value="UniProtKB-KW"/>
</dbReference>
<dbReference type="InterPro" id="IPR026031">
    <property type="entry name" value="Cyt_c_CcmB_bac"/>
</dbReference>
<comment type="similarity">
    <text evidence="3">Belongs to the CcmB/CycW/HelB family.</text>
</comment>
<evidence type="ECO:0000256" key="11">
    <source>
        <dbReference type="ARBA" id="ARBA00023136"/>
    </source>
</evidence>
<evidence type="ECO:0000256" key="7">
    <source>
        <dbReference type="ARBA" id="ARBA00022519"/>
    </source>
</evidence>
<dbReference type="AlphaFoldDB" id="A0A841H4Z0"/>
<accession>A0A841H4Z0</accession>
<evidence type="ECO:0000256" key="3">
    <source>
        <dbReference type="ARBA" id="ARBA00010544"/>
    </source>
</evidence>
<dbReference type="GO" id="GO:0005886">
    <property type="term" value="C:plasma membrane"/>
    <property type="evidence" value="ECO:0007669"/>
    <property type="project" value="UniProtKB-SubCell"/>
</dbReference>
<evidence type="ECO:0000256" key="10">
    <source>
        <dbReference type="ARBA" id="ARBA00022989"/>
    </source>
</evidence>
<keyword evidence="9" id="KW-0201">Cytochrome c-type biogenesis</keyword>
<feature type="transmembrane region" description="Helical" evidence="12">
    <location>
        <begin position="204"/>
        <end position="223"/>
    </location>
</feature>
<evidence type="ECO:0000313" key="14">
    <source>
        <dbReference type="Proteomes" id="UP000582837"/>
    </source>
</evidence>
<keyword evidence="7" id="KW-0997">Cell inner membrane</keyword>
<reference evidence="13 14" key="1">
    <citation type="submission" date="2020-08" db="EMBL/GenBank/DDBJ databases">
        <title>Genomic Encyclopedia of Type Strains, Phase IV (KMG-IV): sequencing the most valuable type-strain genomes for metagenomic binning, comparative biology and taxonomic classification.</title>
        <authorList>
            <person name="Goeker M."/>
        </authorList>
    </citation>
    <scope>NUCLEOTIDE SEQUENCE [LARGE SCALE GENOMIC DNA]</scope>
    <source>
        <strain evidence="13 14">DSM 29007</strain>
    </source>
</reference>
<evidence type="ECO:0000256" key="2">
    <source>
        <dbReference type="ARBA" id="ARBA00004429"/>
    </source>
</evidence>
<dbReference type="PRINTS" id="PR01414">
    <property type="entry name" value="CCMBBIOGNSIS"/>
</dbReference>
<organism evidence="13 14">
    <name type="scientific">Longimicrobium terrae</name>
    <dbReference type="NCBI Taxonomy" id="1639882"/>
    <lineage>
        <taxon>Bacteria</taxon>
        <taxon>Pseudomonadati</taxon>
        <taxon>Gemmatimonadota</taxon>
        <taxon>Longimicrobiia</taxon>
        <taxon>Longimicrobiales</taxon>
        <taxon>Longimicrobiaceae</taxon>
        <taxon>Longimicrobium</taxon>
    </lineage>
</organism>
<protein>
    <recommendedName>
        <fullName evidence="4">Heme exporter protein B</fullName>
    </recommendedName>
</protein>
<evidence type="ECO:0000256" key="1">
    <source>
        <dbReference type="ARBA" id="ARBA00002442"/>
    </source>
</evidence>
<dbReference type="PANTHER" id="PTHR30070:SF1">
    <property type="entry name" value="CYTOCHROME C BIOGENESIS B-RELATED"/>
    <property type="match status" value="1"/>
</dbReference>
<keyword evidence="11 12" id="KW-0472">Membrane</keyword>
<dbReference type="PANTHER" id="PTHR30070">
    <property type="entry name" value="HEME EXPORTER PROTEIN B"/>
    <property type="match status" value="1"/>
</dbReference>
<evidence type="ECO:0000313" key="13">
    <source>
        <dbReference type="EMBL" id="MBB6073044.1"/>
    </source>
</evidence>
<evidence type="ECO:0000256" key="5">
    <source>
        <dbReference type="ARBA" id="ARBA00022448"/>
    </source>
</evidence>
<sequence length="225" mass="23731">MSGFLAGAWAVARKDLMLEARSRERFVSMATFAVLVAIVFSFALDASVRARSIAGAMIWVTILFSGTLGLGRSFAAEREAEVLTGILVSPIPRGALFLGKFLANLAVVLAVEAVIFPVYGIFFGLDYGAGALGLVLTVVLGTIGFMALGTLFSAMAAHTRMGDSLLPVLLLPLLIPVVIFAASATQRLLIGRPLGEVQGSLRMLLAFDLVFLFVCTASFGAVVEE</sequence>
<evidence type="ECO:0000256" key="8">
    <source>
        <dbReference type="ARBA" id="ARBA00022692"/>
    </source>
</evidence>
<evidence type="ECO:0000256" key="9">
    <source>
        <dbReference type="ARBA" id="ARBA00022748"/>
    </source>
</evidence>
<dbReference type="InterPro" id="IPR003544">
    <property type="entry name" value="Cyt_c_biogenesis_CcmB"/>
</dbReference>
<keyword evidence="10 12" id="KW-1133">Transmembrane helix</keyword>
<gene>
    <name evidence="13" type="ORF">HNQ61_004710</name>
</gene>
<feature type="transmembrane region" description="Helical" evidence="12">
    <location>
        <begin position="50"/>
        <end position="70"/>
    </location>
</feature>
<dbReference type="EMBL" id="JACHIA010000020">
    <property type="protein sequence ID" value="MBB6073044.1"/>
    <property type="molecule type" value="Genomic_DNA"/>
</dbReference>
<feature type="transmembrane region" description="Helical" evidence="12">
    <location>
        <begin position="164"/>
        <end position="184"/>
    </location>
</feature>
<dbReference type="RefSeq" id="WP_170040144.1">
    <property type="nucleotide sequence ID" value="NZ_JABDTL010000002.1"/>
</dbReference>
<feature type="transmembrane region" description="Helical" evidence="12">
    <location>
        <begin position="101"/>
        <end position="125"/>
    </location>
</feature>
<comment type="subcellular location">
    <subcellularLocation>
        <location evidence="2">Cell inner membrane</location>
        <topology evidence="2">Multi-pass membrane protein</topology>
    </subcellularLocation>
</comment>
<dbReference type="GO" id="GO:1903607">
    <property type="term" value="P:cytochrome c biosynthetic process"/>
    <property type="evidence" value="ECO:0007669"/>
    <property type="project" value="TreeGrafter"/>
</dbReference>
<keyword evidence="6" id="KW-1003">Cell membrane</keyword>
<name>A0A841H4Z0_9BACT</name>
<evidence type="ECO:0000256" key="12">
    <source>
        <dbReference type="SAM" id="Phobius"/>
    </source>
</evidence>